<feature type="binding site" evidence="7">
    <location>
        <position position="76"/>
    </location>
    <ligand>
        <name>UDP-N-acetyl-alpha-D-muramoyl-L-alanyl-D-glutamate</name>
        <dbReference type="ChEBI" id="CHEBI:83900"/>
    </ligand>
</feature>
<evidence type="ECO:0000313" key="14">
    <source>
        <dbReference type="Proteomes" id="UP001595947"/>
    </source>
</evidence>
<dbReference type="Pfam" id="PF08245">
    <property type="entry name" value="Mur_ligase_M"/>
    <property type="match status" value="1"/>
</dbReference>
<keyword evidence="7 13" id="KW-0436">Ligase</keyword>
<feature type="binding site" evidence="7">
    <location>
        <position position="230"/>
    </location>
    <ligand>
        <name>UDP-N-acetyl-alpha-D-muramoyl-L-alanyl-D-glutamate</name>
        <dbReference type="ChEBI" id="CHEBI:83900"/>
    </ligand>
</feature>
<comment type="subcellular location">
    <subcellularLocation>
        <location evidence="7 8">Cytoplasm</location>
    </subcellularLocation>
</comment>
<dbReference type="RefSeq" id="WP_378035706.1">
    <property type="nucleotide sequence ID" value="NZ_JBHSIV010000007.1"/>
</dbReference>
<evidence type="ECO:0000313" key="13">
    <source>
        <dbReference type="EMBL" id="MFC5062357.1"/>
    </source>
</evidence>
<keyword evidence="7" id="KW-0963">Cytoplasm</keyword>
<keyword evidence="7" id="KW-0547">Nucleotide-binding</keyword>
<dbReference type="EC" id="6.3.2.13" evidence="7"/>
<dbReference type="InterPro" id="IPR005761">
    <property type="entry name" value="UDP-N-AcMur-Glu-dNH2Pim_ligase"/>
</dbReference>
<comment type="caution">
    <text evidence="7">Lacks conserved residue(s) required for the propagation of feature annotation.</text>
</comment>
<evidence type="ECO:0000256" key="7">
    <source>
        <dbReference type="HAMAP-Rule" id="MF_00208"/>
    </source>
</evidence>
<name>A0ABV9YKA8_9PSEU</name>
<dbReference type="InterPro" id="IPR036615">
    <property type="entry name" value="Mur_ligase_C_dom_sf"/>
</dbReference>
<evidence type="ECO:0000256" key="9">
    <source>
        <dbReference type="SAM" id="MobiDB-lite"/>
    </source>
</evidence>
<evidence type="ECO:0000256" key="2">
    <source>
        <dbReference type="ARBA" id="ARBA00022618"/>
    </source>
</evidence>
<comment type="function">
    <text evidence="7">Catalyzes the addition of meso-diaminopimelic acid to the nucleotide precursor UDP-N-acetylmuramoyl-L-alanyl-D-glutamate (UMAG) in the biosynthesis of bacterial cell-wall peptidoglycan.</text>
</comment>
<dbReference type="NCBIfam" id="NF001124">
    <property type="entry name" value="PRK00139.1-2"/>
    <property type="match status" value="1"/>
</dbReference>
<evidence type="ECO:0000259" key="11">
    <source>
        <dbReference type="Pfam" id="PF02875"/>
    </source>
</evidence>
<keyword evidence="2 7" id="KW-0132">Cell division</keyword>
<evidence type="ECO:0000256" key="6">
    <source>
        <dbReference type="ARBA" id="ARBA00023316"/>
    </source>
</evidence>
<feature type="binding site" evidence="7">
    <location>
        <position position="520"/>
    </location>
    <ligand>
        <name>meso-2,6-diaminopimelate</name>
        <dbReference type="ChEBI" id="CHEBI:57791"/>
    </ligand>
</feature>
<feature type="modified residue" description="N6-carboxylysine" evidence="7">
    <location>
        <position position="270"/>
    </location>
</feature>
<feature type="short sequence motif" description="Meso-diaminopimelate recognition motif" evidence="7">
    <location>
        <begin position="461"/>
        <end position="464"/>
    </location>
</feature>
<dbReference type="SUPFAM" id="SSF53244">
    <property type="entry name" value="MurD-like peptide ligases, peptide-binding domain"/>
    <property type="match status" value="1"/>
</dbReference>
<feature type="domain" description="Mur ligase N-terminal catalytic" evidence="10">
    <location>
        <begin position="71"/>
        <end position="126"/>
    </location>
</feature>
<comment type="pathway">
    <text evidence="7 8">Cell wall biogenesis; peptidoglycan biosynthesis.</text>
</comment>
<accession>A0ABV9YKA8</accession>
<evidence type="ECO:0000256" key="4">
    <source>
        <dbReference type="ARBA" id="ARBA00022984"/>
    </source>
</evidence>
<feature type="binding site" evidence="7">
    <location>
        <begin position="203"/>
        <end position="204"/>
    </location>
    <ligand>
        <name>UDP-N-acetyl-alpha-D-muramoyl-L-alanyl-D-glutamate</name>
        <dbReference type="ChEBI" id="CHEBI:83900"/>
    </ligand>
</feature>
<dbReference type="SUPFAM" id="SSF53623">
    <property type="entry name" value="MurD-like peptide ligases, catalytic domain"/>
    <property type="match status" value="1"/>
</dbReference>
<reference evidence="14" key="1">
    <citation type="journal article" date="2019" name="Int. J. Syst. Evol. Microbiol.">
        <title>The Global Catalogue of Microorganisms (GCM) 10K type strain sequencing project: providing services to taxonomists for standard genome sequencing and annotation.</title>
        <authorList>
            <consortium name="The Broad Institute Genomics Platform"/>
            <consortium name="The Broad Institute Genome Sequencing Center for Infectious Disease"/>
            <person name="Wu L."/>
            <person name="Ma J."/>
        </authorList>
    </citation>
    <scope>NUCLEOTIDE SEQUENCE [LARGE SCALE GENOMIC DNA]</scope>
    <source>
        <strain evidence="14">CGMCC 4.7093</strain>
    </source>
</reference>
<feature type="binding site" evidence="7">
    <location>
        <position position="236"/>
    </location>
    <ligand>
        <name>UDP-N-acetyl-alpha-D-muramoyl-L-alanyl-D-glutamate</name>
        <dbReference type="ChEBI" id="CHEBI:83900"/>
    </ligand>
</feature>
<dbReference type="Proteomes" id="UP001595947">
    <property type="component" value="Unassembled WGS sequence"/>
</dbReference>
<dbReference type="InterPro" id="IPR004101">
    <property type="entry name" value="Mur_ligase_C"/>
</dbReference>
<dbReference type="NCBIfam" id="TIGR01085">
    <property type="entry name" value="murE"/>
    <property type="match status" value="1"/>
</dbReference>
<evidence type="ECO:0000256" key="5">
    <source>
        <dbReference type="ARBA" id="ARBA00023306"/>
    </source>
</evidence>
<dbReference type="Pfam" id="PF01225">
    <property type="entry name" value="Mur_ligase"/>
    <property type="match status" value="1"/>
</dbReference>
<evidence type="ECO:0000256" key="3">
    <source>
        <dbReference type="ARBA" id="ARBA00022960"/>
    </source>
</evidence>
<keyword evidence="7" id="KW-0067">ATP-binding</keyword>
<proteinExistence type="inferred from homology"/>
<protein>
    <recommendedName>
        <fullName evidence="7">UDP-N-acetylmuramoyl-L-alanyl-D-glutamate--2,6-diaminopimelate ligase</fullName>
        <ecNumber evidence="7">6.3.2.13</ecNumber>
    </recommendedName>
    <alternativeName>
        <fullName evidence="7">Meso-A2pm-adding enzyme</fullName>
    </alternativeName>
    <alternativeName>
        <fullName evidence="7">Meso-diaminopimelate-adding enzyme</fullName>
    </alternativeName>
    <alternativeName>
        <fullName evidence="7">UDP-MurNAc-L-Ala-D-Glu:meso-diaminopimelate ligase</fullName>
    </alternativeName>
    <alternativeName>
        <fullName evidence="7">UDP-MurNAc-tripeptide synthetase</fullName>
    </alternativeName>
    <alternativeName>
        <fullName evidence="7">UDP-N-acetylmuramyl-tripeptide synthetase</fullName>
    </alternativeName>
</protein>
<dbReference type="PANTHER" id="PTHR23135:SF4">
    <property type="entry name" value="UDP-N-ACETYLMURAMOYL-L-ALANYL-D-GLUTAMATE--2,6-DIAMINOPIMELATE LIGASE MURE HOMOLOG, CHLOROPLASTIC"/>
    <property type="match status" value="1"/>
</dbReference>
<dbReference type="HAMAP" id="MF_00208">
    <property type="entry name" value="MurE"/>
    <property type="match status" value="1"/>
</dbReference>
<sequence length="552" mass="56409">MSNLPRVPPAPSRTAVEPPVESPEPRGEAAPDDDPVRPRTIRTTTLAALVARIAEATGIAPELLGDPATTVHGATLRAHEARPGDLFAALPGASAHGADFAAQALDRGAAAILTDAAGATRDVVGTVPVLVHPDPRAALGPASSLIHGDPSTHLALLGVTGTSGKTTTVYLLEAALAAAGATTGLIGTIETRMRGRHVPSAFTTPEAPDLQRLLATMVEQGVTHAAMEVSSHALAQGRVGGTAFAVGAFTNLSAEHLDFHPTMEDYFAAKARLFDGRAAHHVVCVDDEWGPRLVRPGTVTVSATGVGADWTAADVVARPDGTQTFRALGPGGLDLPVELRLPGGFNVANALVALACGQAAGLDPAALAAGLAAVTVPGRMQRVDAGQPFLAVVDYAHKPAAVQALLTTLREEAGQGRRSDGGPAGRLLTVLGCGGDRDREKRPVMGALAAQLSDLAWITDDNPRSEDPAAIRAAMLDGARSAEGARATVIEEGDRRTAIRAAVAAARPGDVVVVAGKGHEPGQKVGAETLPFSDVDELRAALADPALREDPA</sequence>
<feature type="binding site" evidence="7">
    <location>
        <position position="437"/>
    </location>
    <ligand>
        <name>meso-2,6-diaminopimelate</name>
        <dbReference type="ChEBI" id="CHEBI:57791"/>
    </ligand>
</feature>
<dbReference type="NCBIfam" id="NF001126">
    <property type="entry name" value="PRK00139.1-4"/>
    <property type="match status" value="1"/>
</dbReference>
<feature type="compositionally biased region" description="Pro residues" evidence="9">
    <location>
        <begin position="1"/>
        <end position="11"/>
    </location>
</feature>
<feature type="binding site" evidence="7">
    <location>
        <begin position="161"/>
        <end position="167"/>
    </location>
    <ligand>
        <name>ATP</name>
        <dbReference type="ChEBI" id="CHEBI:30616"/>
    </ligand>
</feature>
<keyword evidence="5 7" id="KW-0131">Cell cycle</keyword>
<dbReference type="InterPro" id="IPR013221">
    <property type="entry name" value="Mur_ligase_cen"/>
</dbReference>
<gene>
    <name evidence="7" type="primary">murE</name>
    <name evidence="13" type="ORF">ACFPBZ_09085</name>
</gene>
<dbReference type="InterPro" id="IPR000713">
    <property type="entry name" value="Mur_ligase_N"/>
</dbReference>
<comment type="caution">
    <text evidence="13">The sequence shown here is derived from an EMBL/GenBank/DDBJ whole genome shotgun (WGS) entry which is preliminary data.</text>
</comment>
<feature type="binding site" evidence="7">
    <location>
        <position position="516"/>
    </location>
    <ligand>
        <name>meso-2,6-diaminopimelate</name>
        <dbReference type="ChEBI" id="CHEBI:57791"/>
    </ligand>
</feature>
<feature type="region of interest" description="Disordered" evidence="9">
    <location>
        <begin position="1"/>
        <end position="39"/>
    </location>
</feature>
<keyword evidence="14" id="KW-1185">Reference proteome</keyword>
<comment type="catalytic activity">
    <reaction evidence="7">
        <text>UDP-N-acetyl-alpha-D-muramoyl-L-alanyl-D-glutamate + meso-2,6-diaminopimelate + ATP = UDP-N-acetyl-alpha-D-muramoyl-L-alanyl-gamma-D-glutamyl-meso-2,6-diaminopimelate + ADP + phosphate + H(+)</text>
        <dbReference type="Rhea" id="RHEA:23676"/>
        <dbReference type="ChEBI" id="CHEBI:15378"/>
        <dbReference type="ChEBI" id="CHEBI:30616"/>
        <dbReference type="ChEBI" id="CHEBI:43474"/>
        <dbReference type="ChEBI" id="CHEBI:57791"/>
        <dbReference type="ChEBI" id="CHEBI:83900"/>
        <dbReference type="ChEBI" id="CHEBI:83905"/>
        <dbReference type="ChEBI" id="CHEBI:456216"/>
        <dbReference type="EC" id="6.3.2.13"/>
    </reaction>
</comment>
<feature type="compositionally biased region" description="Basic and acidic residues" evidence="9">
    <location>
        <begin position="23"/>
        <end position="37"/>
    </location>
</feature>
<dbReference type="Gene3D" id="3.40.1390.10">
    <property type="entry name" value="MurE/MurF, N-terminal domain"/>
    <property type="match status" value="1"/>
</dbReference>
<dbReference type="Pfam" id="PF02875">
    <property type="entry name" value="Mur_ligase_C"/>
    <property type="match status" value="1"/>
</dbReference>
<evidence type="ECO:0000256" key="1">
    <source>
        <dbReference type="ARBA" id="ARBA00005898"/>
    </source>
</evidence>
<dbReference type="PANTHER" id="PTHR23135">
    <property type="entry name" value="MUR LIGASE FAMILY MEMBER"/>
    <property type="match status" value="1"/>
</dbReference>
<comment type="cofactor">
    <cofactor evidence="7">
        <name>Mg(2+)</name>
        <dbReference type="ChEBI" id="CHEBI:18420"/>
    </cofactor>
</comment>
<evidence type="ECO:0000259" key="10">
    <source>
        <dbReference type="Pfam" id="PF01225"/>
    </source>
</evidence>
<keyword evidence="4 7" id="KW-0573">Peptidoglycan synthesis</keyword>
<evidence type="ECO:0000256" key="8">
    <source>
        <dbReference type="RuleBase" id="RU004135"/>
    </source>
</evidence>
<dbReference type="Gene3D" id="3.40.1190.10">
    <property type="entry name" value="Mur-like, catalytic domain"/>
    <property type="match status" value="1"/>
</dbReference>
<comment type="PTM">
    <text evidence="7">Carboxylation is probably crucial for Mg(2+) binding and, consequently, for the gamma-phosphate positioning of ATP.</text>
</comment>
<evidence type="ECO:0000259" key="12">
    <source>
        <dbReference type="Pfam" id="PF08245"/>
    </source>
</evidence>
<organism evidence="13 14">
    <name type="scientific">Actinomycetospora atypica</name>
    <dbReference type="NCBI Taxonomy" id="1290095"/>
    <lineage>
        <taxon>Bacteria</taxon>
        <taxon>Bacillati</taxon>
        <taxon>Actinomycetota</taxon>
        <taxon>Actinomycetes</taxon>
        <taxon>Pseudonocardiales</taxon>
        <taxon>Pseudonocardiaceae</taxon>
        <taxon>Actinomycetospora</taxon>
    </lineage>
</organism>
<keyword evidence="3 7" id="KW-0133">Cell shape</keyword>
<feature type="binding site" evidence="7">
    <location>
        <position position="238"/>
    </location>
    <ligand>
        <name>UDP-N-acetyl-alpha-D-muramoyl-L-alanyl-D-glutamate</name>
        <dbReference type="ChEBI" id="CHEBI:83900"/>
    </ligand>
</feature>
<dbReference type="InterPro" id="IPR036565">
    <property type="entry name" value="Mur-like_cat_sf"/>
</dbReference>
<comment type="similarity">
    <text evidence="1 7">Belongs to the MurCDEF family. MurE subfamily.</text>
</comment>
<dbReference type="InterPro" id="IPR035911">
    <property type="entry name" value="MurE/MurF_N"/>
</dbReference>
<feature type="domain" description="Mur ligase central" evidence="12">
    <location>
        <begin position="159"/>
        <end position="356"/>
    </location>
</feature>
<dbReference type="SUPFAM" id="SSF63418">
    <property type="entry name" value="MurE/MurF N-terminal domain"/>
    <property type="match status" value="1"/>
</dbReference>
<dbReference type="GO" id="GO:0008765">
    <property type="term" value="F:UDP-N-acetylmuramoylalanyl-D-glutamate-2,6-diaminopimelate ligase activity"/>
    <property type="evidence" value="ECO:0007669"/>
    <property type="project" value="UniProtKB-EC"/>
</dbReference>
<keyword evidence="6 7" id="KW-0961">Cell wall biogenesis/degradation</keyword>
<keyword evidence="7" id="KW-0460">Magnesium</keyword>
<feature type="domain" description="Mur ligase C-terminal" evidence="11">
    <location>
        <begin position="378"/>
        <end position="518"/>
    </location>
</feature>
<dbReference type="Gene3D" id="3.90.190.20">
    <property type="entry name" value="Mur ligase, C-terminal domain"/>
    <property type="match status" value="1"/>
</dbReference>
<feature type="binding site" evidence="7">
    <location>
        <begin position="461"/>
        <end position="464"/>
    </location>
    <ligand>
        <name>meso-2,6-diaminopimelate</name>
        <dbReference type="ChEBI" id="CHEBI:57791"/>
    </ligand>
</feature>
<dbReference type="EMBL" id="JBHSIV010000007">
    <property type="protein sequence ID" value="MFC5062357.1"/>
    <property type="molecule type" value="Genomic_DNA"/>
</dbReference>